<dbReference type="PROSITE" id="PS51257">
    <property type="entry name" value="PROKAR_LIPOPROTEIN"/>
    <property type="match status" value="1"/>
</dbReference>
<reference evidence="2" key="1">
    <citation type="submission" date="2022-11" db="EMBL/GenBank/DDBJ databases">
        <title>Robbsia betulipollinis sp. nov., isolated from pollen of birch (Betula pendula).</title>
        <authorList>
            <person name="Shi H."/>
            <person name="Ambika Manirajan B."/>
            <person name="Ratering S."/>
            <person name="Geissler-Plaum R."/>
            <person name="Schnell S."/>
        </authorList>
    </citation>
    <scope>NUCLEOTIDE SEQUENCE</scope>
    <source>
        <strain evidence="2">Bb-Pol-6</strain>
    </source>
</reference>
<evidence type="ECO:0008006" key="4">
    <source>
        <dbReference type="Google" id="ProtNLM"/>
    </source>
</evidence>
<dbReference type="Proteomes" id="UP001082899">
    <property type="component" value="Unassembled WGS sequence"/>
</dbReference>
<keyword evidence="3" id="KW-1185">Reference proteome</keyword>
<accession>A0ABT3ZR74</accession>
<feature type="chain" id="PRO_5045485487" description="Lipoprotein" evidence="1">
    <location>
        <begin position="26"/>
        <end position="83"/>
    </location>
</feature>
<protein>
    <recommendedName>
        <fullName evidence="4">Lipoprotein</fullName>
    </recommendedName>
</protein>
<comment type="caution">
    <text evidence="2">The sequence shown here is derived from an EMBL/GenBank/DDBJ whole genome shotgun (WGS) entry which is preliminary data.</text>
</comment>
<gene>
    <name evidence="2" type="ORF">OVY01_18020</name>
</gene>
<evidence type="ECO:0000256" key="1">
    <source>
        <dbReference type="SAM" id="SignalP"/>
    </source>
</evidence>
<sequence length="83" mass="8911">MKNGLFWGIGLLVLAGCSSAPPLFTADGRPTMQVSCNGGGDWSECERRAKVACGDGGYDELTRSIKSDQQTLYLACRRSATTY</sequence>
<feature type="signal peptide" evidence="1">
    <location>
        <begin position="1"/>
        <end position="25"/>
    </location>
</feature>
<dbReference type="EMBL" id="JAPMXC010000010">
    <property type="protein sequence ID" value="MCY0389053.1"/>
    <property type="molecule type" value="Genomic_DNA"/>
</dbReference>
<keyword evidence="1" id="KW-0732">Signal</keyword>
<organism evidence="2 3">
    <name type="scientific">Robbsia betulipollinis</name>
    <dbReference type="NCBI Taxonomy" id="2981849"/>
    <lineage>
        <taxon>Bacteria</taxon>
        <taxon>Pseudomonadati</taxon>
        <taxon>Pseudomonadota</taxon>
        <taxon>Betaproteobacteria</taxon>
        <taxon>Burkholderiales</taxon>
        <taxon>Burkholderiaceae</taxon>
        <taxon>Robbsia</taxon>
    </lineage>
</organism>
<dbReference type="RefSeq" id="WP_267848953.1">
    <property type="nucleotide sequence ID" value="NZ_JAPMXC010000010.1"/>
</dbReference>
<name>A0ABT3ZR74_9BURK</name>
<proteinExistence type="predicted"/>
<evidence type="ECO:0000313" key="2">
    <source>
        <dbReference type="EMBL" id="MCY0389053.1"/>
    </source>
</evidence>
<evidence type="ECO:0000313" key="3">
    <source>
        <dbReference type="Proteomes" id="UP001082899"/>
    </source>
</evidence>